<feature type="domain" description="Fumarylacetoacetase-like C-terminal" evidence="3">
    <location>
        <begin position="4"/>
        <end position="209"/>
    </location>
</feature>
<reference evidence="4 5" key="1">
    <citation type="submission" date="2016-09" db="EMBL/GenBank/DDBJ databases">
        <title>Extensive genetic diversity and differential bi-allelic expression allows diatom success in the polar Southern Ocean.</title>
        <authorList>
            <consortium name="DOE Joint Genome Institute"/>
            <person name="Mock T."/>
            <person name="Otillar R.P."/>
            <person name="Strauss J."/>
            <person name="Dupont C."/>
            <person name="Frickenhaus S."/>
            <person name="Maumus F."/>
            <person name="Mcmullan M."/>
            <person name="Sanges R."/>
            <person name="Schmutz J."/>
            <person name="Toseland A."/>
            <person name="Valas R."/>
            <person name="Veluchamy A."/>
            <person name="Ward B.J."/>
            <person name="Allen A."/>
            <person name="Barry K."/>
            <person name="Falciatore A."/>
            <person name="Ferrante M."/>
            <person name="Fortunato A.E."/>
            <person name="Gloeckner G."/>
            <person name="Gruber A."/>
            <person name="Hipkin R."/>
            <person name="Janech M."/>
            <person name="Kroth P."/>
            <person name="Leese F."/>
            <person name="Lindquist E."/>
            <person name="Lyon B.R."/>
            <person name="Martin J."/>
            <person name="Mayer C."/>
            <person name="Parker M."/>
            <person name="Quesneville H."/>
            <person name="Raymond J."/>
            <person name="Uhlig C."/>
            <person name="Valentin K.U."/>
            <person name="Worden A.Z."/>
            <person name="Armbrust E.V."/>
            <person name="Bowler C."/>
            <person name="Green B."/>
            <person name="Moulton V."/>
            <person name="Van Oosterhout C."/>
            <person name="Grigoriev I."/>
        </authorList>
    </citation>
    <scope>NUCLEOTIDE SEQUENCE [LARGE SCALE GENOMIC DNA]</scope>
    <source>
        <strain evidence="4 5">CCMP1102</strain>
    </source>
</reference>
<dbReference type="GO" id="GO:0050163">
    <property type="term" value="F:oxaloacetate tautomerase activity"/>
    <property type="evidence" value="ECO:0007669"/>
    <property type="project" value="UniProtKB-ARBA"/>
</dbReference>
<feature type="non-terminal residue" evidence="4">
    <location>
        <position position="1"/>
    </location>
</feature>
<evidence type="ECO:0000313" key="4">
    <source>
        <dbReference type="EMBL" id="OEU20965.1"/>
    </source>
</evidence>
<dbReference type="PANTHER" id="PTHR42796">
    <property type="entry name" value="FUMARYLACETOACETATE HYDROLASE DOMAIN-CONTAINING PROTEIN 2A-RELATED"/>
    <property type="match status" value="1"/>
</dbReference>
<dbReference type="FunFam" id="3.90.850.10:FF:000002">
    <property type="entry name" value="2-hydroxyhepta-2,4-diene-1,7-dioate isomerase"/>
    <property type="match status" value="1"/>
</dbReference>
<dbReference type="InterPro" id="IPR011234">
    <property type="entry name" value="Fumarylacetoacetase-like_C"/>
</dbReference>
<dbReference type="KEGG" id="fcy:FRACYDRAFT_152186"/>
<dbReference type="InterPro" id="IPR051121">
    <property type="entry name" value="FAH"/>
</dbReference>
<dbReference type="OrthoDB" id="411064at2759"/>
<dbReference type="SUPFAM" id="SSF56529">
    <property type="entry name" value="FAH"/>
    <property type="match status" value="1"/>
</dbReference>
<dbReference type="AlphaFoldDB" id="A0A1E7FS86"/>
<proteinExistence type="inferred from homology"/>
<evidence type="ECO:0000313" key="5">
    <source>
        <dbReference type="Proteomes" id="UP000095751"/>
    </source>
</evidence>
<dbReference type="GO" id="GO:0006107">
    <property type="term" value="P:oxaloacetate metabolic process"/>
    <property type="evidence" value="ECO:0007669"/>
    <property type="project" value="UniProtKB-ARBA"/>
</dbReference>
<sequence length="209" mass="22899">VGKFLCIGMNYKDHCTEQDVEIPTEPLVFSKFASDCIVGPGDAVAKDEHTEKLDYEVELGVVIGASVPRYTSKEDVHKYVGGFTVIHDVSARDWQLEKNGGQWLLGKSMDGYAPIGPVIVTTDDFSIEDAHKTGIRCRVNGETLQESNTEQLVFGVDEIVAFVSRFMTLRPGDVIATGTPPGVGCFRNPQRWLMPGDMVECEIDGIGTL</sequence>
<evidence type="ECO:0000256" key="1">
    <source>
        <dbReference type="ARBA" id="ARBA00010211"/>
    </source>
</evidence>
<keyword evidence="2" id="KW-0479">Metal-binding</keyword>
<dbReference type="PANTHER" id="PTHR42796:SF4">
    <property type="entry name" value="FUMARYLACETOACETATE HYDROLASE DOMAIN-CONTAINING PROTEIN 2A"/>
    <property type="match status" value="1"/>
</dbReference>
<comment type="similarity">
    <text evidence="1">Belongs to the FAH family.</text>
</comment>
<dbReference type="Pfam" id="PF01557">
    <property type="entry name" value="FAA_hydrolase"/>
    <property type="match status" value="1"/>
</dbReference>
<feature type="non-terminal residue" evidence="4">
    <location>
        <position position="209"/>
    </location>
</feature>
<gene>
    <name evidence="4" type="ORF">FRACYDRAFT_152186</name>
</gene>
<dbReference type="Proteomes" id="UP000095751">
    <property type="component" value="Unassembled WGS sequence"/>
</dbReference>
<dbReference type="Gene3D" id="3.90.850.10">
    <property type="entry name" value="Fumarylacetoacetase-like, C-terminal domain"/>
    <property type="match status" value="1"/>
</dbReference>
<name>A0A1E7FS86_9STRA</name>
<evidence type="ECO:0000256" key="2">
    <source>
        <dbReference type="ARBA" id="ARBA00022723"/>
    </source>
</evidence>
<organism evidence="4 5">
    <name type="scientific">Fragilariopsis cylindrus CCMP1102</name>
    <dbReference type="NCBI Taxonomy" id="635003"/>
    <lineage>
        <taxon>Eukaryota</taxon>
        <taxon>Sar</taxon>
        <taxon>Stramenopiles</taxon>
        <taxon>Ochrophyta</taxon>
        <taxon>Bacillariophyta</taxon>
        <taxon>Bacillariophyceae</taxon>
        <taxon>Bacillariophycidae</taxon>
        <taxon>Bacillariales</taxon>
        <taxon>Bacillariaceae</taxon>
        <taxon>Fragilariopsis</taxon>
    </lineage>
</organism>
<dbReference type="GO" id="GO:0046872">
    <property type="term" value="F:metal ion binding"/>
    <property type="evidence" value="ECO:0007669"/>
    <property type="project" value="UniProtKB-KW"/>
</dbReference>
<evidence type="ECO:0000259" key="3">
    <source>
        <dbReference type="Pfam" id="PF01557"/>
    </source>
</evidence>
<keyword evidence="5" id="KW-1185">Reference proteome</keyword>
<dbReference type="EMBL" id="KV784354">
    <property type="protein sequence ID" value="OEU20965.1"/>
    <property type="molecule type" value="Genomic_DNA"/>
</dbReference>
<dbReference type="InterPro" id="IPR036663">
    <property type="entry name" value="Fumarylacetoacetase_C_sf"/>
</dbReference>
<accession>A0A1E7FS86</accession>
<protein>
    <recommendedName>
        <fullName evidence="3">Fumarylacetoacetase-like C-terminal domain-containing protein</fullName>
    </recommendedName>
</protein>
<dbReference type="InParanoid" id="A0A1E7FS86"/>